<sequence length="100" mass="11074">MILTTTNSVEDYKIFKYQGIVSGSAVNMPKMTMSFSMEKYYSAFSETVAEVKEKAFLDLKENAEKLNANAVVGIKVDVELTTSNYILVTVTGTAVNIMQK</sequence>
<protein>
    <submittedName>
        <fullName evidence="2">Uncharacterized protein YbjQ (UPF0145 family)</fullName>
    </submittedName>
</protein>
<reference evidence="2" key="1">
    <citation type="submission" date="2020-05" db="EMBL/GenBank/DDBJ databases">
        <title>Genomic Encyclopedia of Type Strains, Phase IV (KMG-V): Genome sequencing to study the core and pangenomes of soil and plant-associated prokaryotes.</title>
        <authorList>
            <person name="Whitman W."/>
        </authorList>
    </citation>
    <scope>NUCLEOTIDE SEQUENCE</scope>
    <source>
        <strain evidence="2">16F</strain>
    </source>
</reference>
<accession>A0A8J8KB44</accession>
<dbReference type="EMBL" id="JABSNO010000007">
    <property type="protein sequence ID" value="NRS92179.1"/>
    <property type="molecule type" value="Genomic_DNA"/>
</dbReference>
<evidence type="ECO:0000256" key="1">
    <source>
        <dbReference type="ARBA" id="ARBA00010751"/>
    </source>
</evidence>
<organism evidence="2 3">
    <name type="scientific">Frigoriflavimonas asaccharolytica</name>
    <dbReference type="NCBI Taxonomy" id="2735899"/>
    <lineage>
        <taxon>Bacteria</taxon>
        <taxon>Pseudomonadati</taxon>
        <taxon>Bacteroidota</taxon>
        <taxon>Flavobacteriia</taxon>
        <taxon>Flavobacteriales</taxon>
        <taxon>Weeksellaceae</taxon>
        <taxon>Frigoriflavimonas</taxon>
    </lineage>
</organism>
<evidence type="ECO:0000313" key="3">
    <source>
        <dbReference type="Proteomes" id="UP000610746"/>
    </source>
</evidence>
<gene>
    <name evidence="2" type="ORF">HNQ03_001247</name>
</gene>
<dbReference type="AlphaFoldDB" id="A0A8J8KB44"/>
<dbReference type="Gene3D" id="3.30.110.70">
    <property type="entry name" value="Hypothetical protein apc22750. Chain B"/>
    <property type="match status" value="1"/>
</dbReference>
<dbReference type="PANTHER" id="PTHR34068:SF1">
    <property type="entry name" value="UPF0145 PROTEIN YBJQ"/>
    <property type="match status" value="1"/>
</dbReference>
<dbReference type="InterPro" id="IPR035439">
    <property type="entry name" value="UPF0145_dom_sf"/>
</dbReference>
<comment type="similarity">
    <text evidence="1">Belongs to the UPF0145 family.</text>
</comment>
<evidence type="ECO:0000313" key="2">
    <source>
        <dbReference type="EMBL" id="NRS92179.1"/>
    </source>
</evidence>
<dbReference type="InterPro" id="IPR002765">
    <property type="entry name" value="UPF0145_YbjQ-like"/>
</dbReference>
<dbReference type="PANTHER" id="PTHR34068">
    <property type="entry name" value="UPF0145 PROTEIN YBJQ"/>
    <property type="match status" value="1"/>
</dbReference>
<proteinExistence type="inferred from homology"/>
<dbReference type="Pfam" id="PF01906">
    <property type="entry name" value="YbjQ_1"/>
    <property type="match status" value="1"/>
</dbReference>
<name>A0A8J8KB44_9FLAO</name>
<dbReference type="Proteomes" id="UP000610746">
    <property type="component" value="Unassembled WGS sequence"/>
</dbReference>
<dbReference type="RefSeq" id="WP_173778794.1">
    <property type="nucleotide sequence ID" value="NZ_JABSNO010000007.1"/>
</dbReference>
<dbReference type="SUPFAM" id="SSF117782">
    <property type="entry name" value="YbjQ-like"/>
    <property type="match status" value="1"/>
</dbReference>
<keyword evidence="3" id="KW-1185">Reference proteome</keyword>
<comment type="caution">
    <text evidence="2">The sequence shown here is derived from an EMBL/GenBank/DDBJ whole genome shotgun (WGS) entry which is preliminary data.</text>
</comment>